<sequence>MAKYNIKTKIEAIRLYKNGIGSTTIAKRLGIFKGHTVLNWIRLWNKHGLKGITRSNTLQDTLHPSK</sequence>
<dbReference type="AlphaFoldDB" id="A0A2P4R4B5"/>
<dbReference type="Gene3D" id="1.10.10.10">
    <property type="entry name" value="Winged helix-like DNA-binding domain superfamily/Winged helix DNA-binding domain"/>
    <property type="match status" value="1"/>
</dbReference>
<gene>
    <name evidence="1" type="ORF">C2R26_10485</name>
</gene>
<organism evidence="1">
    <name type="scientific">Companilactobacillus formosensis</name>
    <dbReference type="NCBI Taxonomy" id="1617889"/>
    <lineage>
        <taxon>Bacteria</taxon>
        <taxon>Bacillati</taxon>
        <taxon>Bacillota</taxon>
        <taxon>Bacilli</taxon>
        <taxon>Lactobacillales</taxon>
        <taxon>Lactobacillaceae</taxon>
        <taxon>Companilactobacillus</taxon>
    </lineage>
</organism>
<dbReference type="EMBL" id="PPWZ01000090">
    <property type="protein sequence ID" value="POH36015.1"/>
    <property type="molecule type" value="Genomic_DNA"/>
</dbReference>
<protein>
    <submittedName>
        <fullName evidence="1">Helix-turn-helix domain-containing protein</fullName>
    </submittedName>
</protein>
<proteinExistence type="predicted"/>
<dbReference type="Pfam" id="PF13384">
    <property type="entry name" value="HTH_23"/>
    <property type="match status" value="1"/>
</dbReference>
<comment type="caution">
    <text evidence="1">The sequence shown here is derived from an EMBL/GenBank/DDBJ whole genome shotgun (WGS) entry which is preliminary data.</text>
</comment>
<accession>A0A2P4R4B5</accession>
<evidence type="ECO:0000313" key="1">
    <source>
        <dbReference type="EMBL" id="POH36015.1"/>
    </source>
</evidence>
<dbReference type="InterPro" id="IPR036388">
    <property type="entry name" value="WH-like_DNA-bd_sf"/>
</dbReference>
<reference evidence="1" key="1">
    <citation type="submission" date="2018-01" db="EMBL/GenBank/DDBJ databases">
        <title>Genome sequnecing of Lactobacillus formosensis KACC 18721.</title>
        <authorList>
            <person name="Kim S.-J."/>
            <person name="Heo J."/>
        </authorList>
    </citation>
    <scope>NUCLEOTIDE SEQUENCE</scope>
    <source>
        <strain evidence="1">KACC 18721</strain>
    </source>
</reference>
<dbReference type="SUPFAM" id="SSF46689">
    <property type="entry name" value="Homeodomain-like"/>
    <property type="match status" value="1"/>
</dbReference>
<dbReference type="InterPro" id="IPR009057">
    <property type="entry name" value="Homeodomain-like_sf"/>
</dbReference>
<name>A0A2P4R4B5_9LACO</name>